<dbReference type="EMBL" id="UINC01202960">
    <property type="protein sequence ID" value="SVE23002.1"/>
    <property type="molecule type" value="Genomic_DNA"/>
</dbReference>
<evidence type="ECO:0008006" key="2">
    <source>
        <dbReference type="Google" id="ProtNLM"/>
    </source>
</evidence>
<sequence>TTNLMTLLNLLPFFPLYYSGKTKFSPIHVSDMAEIISNIIDRSICSEIIECVGPEVMTFKEIIEKLSILIGRKKILIPLPTSIAKLTAFFLERIPKPLLTRDQLKLLKYDNVLSGEIKSNLDIGVRSKLRFTEEVKKYSYMWKEGGEYSK</sequence>
<protein>
    <recommendedName>
        <fullName evidence="2">3-beta hydroxysteroid dehydrogenase/isomerase domain-containing protein</fullName>
    </recommendedName>
</protein>
<gene>
    <name evidence="1" type="ORF">METZ01_LOCUS475856</name>
</gene>
<dbReference type="AlphaFoldDB" id="A0A383BSW3"/>
<dbReference type="InterPro" id="IPR036291">
    <property type="entry name" value="NAD(P)-bd_dom_sf"/>
</dbReference>
<name>A0A383BSW3_9ZZZZ</name>
<proteinExistence type="predicted"/>
<dbReference type="Gene3D" id="3.40.50.720">
    <property type="entry name" value="NAD(P)-binding Rossmann-like Domain"/>
    <property type="match status" value="1"/>
</dbReference>
<feature type="non-terminal residue" evidence="1">
    <location>
        <position position="1"/>
    </location>
</feature>
<accession>A0A383BSW3</accession>
<dbReference type="SUPFAM" id="SSF51735">
    <property type="entry name" value="NAD(P)-binding Rossmann-fold domains"/>
    <property type="match status" value="1"/>
</dbReference>
<reference evidence="1" key="1">
    <citation type="submission" date="2018-05" db="EMBL/GenBank/DDBJ databases">
        <authorList>
            <person name="Lanie J.A."/>
            <person name="Ng W.-L."/>
            <person name="Kazmierczak K.M."/>
            <person name="Andrzejewski T.M."/>
            <person name="Davidsen T.M."/>
            <person name="Wayne K.J."/>
            <person name="Tettelin H."/>
            <person name="Glass J.I."/>
            <person name="Rusch D."/>
            <person name="Podicherti R."/>
            <person name="Tsui H.-C.T."/>
            <person name="Winkler M.E."/>
        </authorList>
    </citation>
    <scope>NUCLEOTIDE SEQUENCE</scope>
</reference>
<evidence type="ECO:0000313" key="1">
    <source>
        <dbReference type="EMBL" id="SVE23002.1"/>
    </source>
</evidence>
<organism evidence="1">
    <name type="scientific">marine metagenome</name>
    <dbReference type="NCBI Taxonomy" id="408172"/>
    <lineage>
        <taxon>unclassified sequences</taxon>
        <taxon>metagenomes</taxon>
        <taxon>ecological metagenomes</taxon>
    </lineage>
</organism>